<dbReference type="KEGG" id="bja:bll5979"/>
<name>Q89HL1_BRADU</name>
<accession>Q89HL1</accession>
<gene>
    <name evidence="2" type="ordered locus">bll5979</name>
</gene>
<dbReference type="InterPro" id="IPR016040">
    <property type="entry name" value="NAD(P)-bd_dom"/>
</dbReference>
<dbReference type="Proteomes" id="UP000002526">
    <property type="component" value="Chromosome"/>
</dbReference>
<dbReference type="EMBL" id="BA000040">
    <property type="protein sequence ID" value="BAC51244.1"/>
    <property type="molecule type" value="Genomic_DNA"/>
</dbReference>
<evidence type="ECO:0000259" key="1">
    <source>
        <dbReference type="Pfam" id="PF16363"/>
    </source>
</evidence>
<proteinExistence type="predicted"/>
<sequence>MEALAMNATFWTGKRVLVTGHTGFKGGWMVAWLRHLGAEVAGLALPPSTTPNLFDLAQTARDTVSVFADIRDPLAVKAVFDRFQPEIVFHMAAQAIVRASYDDPVGTYATNVMGTVHVFEAVRTSGVRVVVNVTSDKCYDNKEWVWGYRETDPLGGKDPYSSSKACAELVTAAYRSSFFSGTHRIGFASARAGNVIGGGDWAQDRLVPDVIAAIRNGQPVPVRNPDAVRPWQHVLEPLSGYILLAEHLWRDPAAFSSEWNFGPDADSVRTVRWLVDRLALLWGVPSQQMPQPGQHPHEARLLSLDSSKARAHLGWAPRWGLDRAASAVVEWYKAFEQGAAVRPVMVDQIDAFMNTRLN</sequence>
<feature type="domain" description="NAD(P)-binding" evidence="1">
    <location>
        <begin position="17"/>
        <end position="323"/>
    </location>
</feature>
<dbReference type="PhylomeDB" id="Q89HL1"/>
<dbReference type="Gene3D" id="3.90.25.10">
    <property type="entry name" value="UDP-galactose 4-epimerase, domain 1"/>
    <property type="match status" value="1"/>
</dbReference>
<dbReference type="Gene3D" id="3.40.50.720">
    <property type="entry name" value="NAD(P)-binding Rossmann-like Domain"/>
    <property type="match status" value="1"/>
</dbReference>
<dbReference type="Pfam" id="PF16363">
    <property type="entry name" value="GDP_Man_Dehyd"/>
    <property type="match status" value="1"/>
</dbReference>
<keyword evidence="3" id="KW-1185">Reference proteome</keyword>
<dbReference type="AlphaFoldDB" id="Q89HL1"/>
<evidence type="ECO:0000313" key="2">
    <source>
        <dbReference type="EMBL" id="BAC51244.1"/>
    </source>
</evidence>
<organism evidence="2 3">
    <name type="scientific">Bradyrhizobium diazoefficiens (strain JCM 10833 / BCRC 13528 / IAM 13628 / NBRC 14792 / USDA 110)</name>
    <dbReference type="NCBI Taxonomy" id="224911"/>
    <lineage>
        <taxon>Bacteria</taxon>
        <taxon>Pseudomonadati</taxon>
        <taxon>Pseudomonadota</taxon>
        <taxon>Alphaproteobacteria</taxon>
        <taxon>Hyphomicrobiales</taxon>
        <taxon>Nitrobacteraceae</taxon>
        <taxon>Bradyrhizobium</taxon>
    </lineage>
</organism>
<dbReference type="InterPro" id="IPR013445">
    <property type="entry name" value="CDP_4_6_deHydtase"/>
</dbReference>
<evidence type="ECO:0000313" key="3">
    <source>
        <dbReference type="Proteomes" id="UP000002526"/>
    </source>
</evidence>
<protein>
    <submittedName>
        <fullName evidence="2">Bll5979 protein</fullName>
    </submittedName>
</protein>
<dbReference type="PANTHER" id="PTHR43000">
    <property type="entry name" value="DTDP-D-GLUCOSE 4,6-DEHYDRATASE-RELATED"/>
    <property type="match status" value="1"/>
</dbReference>
<dbReference type="CDD" id="cd05252">
    <property type="entry name" value="CDP_GD_SDR_e"/>
    <property type="match status" value="1"/>
</dbReference>
<dbReference type="SUPFAM" id="SSF51735">
    <property type="entry name" value="NAD(P)-binding Rossmann-fold domains"/>
    <property type="match status" value="1"/>
</dbReference>
<dbReference type="OrthoDB" id="9801785at2"/>
<dbReference type="NCBIfam" id="TIGR02622">
    <property type="entry name" value="CDP_4_6_dhtase"/>
    <property type="match status" value="1"/>
</dbReference>
<dbReference type="eggNOG" id="COG0451">
    <property type="taxonomic scope" value="Bacteria"/>
</dbReference>
<dbReference type="InterPro" id="IPR036291">
    <property type="entry name" value="NAD(P)-bd_dom_sf"/>
</dbReference>
<dbReference type="EnsemblBacteria" id="BAC51244">
    <property type="protein sequence ID" value="BAC51244"/>
    <property type="gene ID" value="BAC51244"/>
</dbReference>
<reference evidence="3" key="1">
    <citation type="journal article" date="2002" name="DNA Res.">
        <title>Complete genomic sequence of nitrogen-fixing symbiotic bacterium Bradyrhizobium japonicum USDA110.</title>
        <authorList>
            <person name="Kaneko T."/>
            <person name="Nakamura Y."/>
            <person name="Sato S."/>
            <person name="Minamisawa K."/>
            <person name="Uchiumi T."/>
            <person name="Sasamoto S."/>
            <person name="Watanabe A."/>
            <person name="Idesawa K."/>
            <person name="Iriguchi M."/>
            <person name="Kawashima K."/>
            <person name="Kohara M."/>
            <person name="Matsumoto M."/>
            <person name="Shimpo S."/>
            <person name="Tsuruoka H."/>
            <person name="Wada T."/>
            <person name="Yamada M."/>
            <person name="Tabata S."/>
        </authorList>
    </citation>
    <scope>NUCLEOTIDE SEQUENCE [LARGE SCALE GENOMIC DNA]</scope>
    <source>
        <strain evidence="3">JCM 10833 / BCRC 13528 / IAM 13628 / NBRC 14792 / USDA 110</strain>
    </source>
</reference>
<dbReference type="HOGENOM" id="CLU_007383_1_7_5"/>
<dbReference type="PATRIC" id="fig|224911.5.peg.6101"/>
<dbReference type="STRING" id="224911.AAV28_27430"/>
<dbReference type="InParanoid" id="Q89HL1"/>